<dbReference type="NCBIfam" id="TIGR02983">
    <property type="entry name" value="SigE-fam_strep"/>
    <property type="match status" value="1"/>
</dbReference>
<protein>
    <submittedName>
        <fullName evidence="8">RNA polymerase sigma24 factor</fullName>
    </submittedName>
</protein>
<evidence type="ECO:0000259" key="6">
    <source>
        <dbReference type="Pfam" id="PF04542"/>
    </source>
</evidence>
<evidence type="ECO:0000256" key="2">
    <source>
        <dbReference type="ARBA" id="ARBA00023015"/>
    </source>
</evidence>
<dbReference type="NCBIfam" id="TIGR02937">
    <property type="entry name" value="sigma70-ECF"/>
    <property type="match status" value="1"/>
</dbReference>
<dbReference type="InterPro" id="IPR013325">
    <property type="entry name" value="RNA_pol_sigma_r2"/>
</dbReference>
<dbReference type="InterPro" id="IPR013324">
    <property type="entry name" value="RNA_pol_sigma_r3/r4-like"/>
</dbReference>
<sequence>MRDDFEAWVHARSRALARAAYLLVGDVHLAEDLVQETLGRVAQRWERVARQGTPDAYAHRVMNNLAVDGWRRRVRRPREVAETAHESADSAPASGTTEALALRDALMRLTVKQRAVLVLRFYEDYTEVQTAGLMGCSVSTVKSQTRHALQRLRELAPDVLAEFDDRREVAQP</sequence>
<evidence type="ECO:0000256" key="4">
    <source>
        <dbReference type="ARBA" id="ARBA00023125"/>
    </source>
</evidence>
<evidence type="ECO:0000256" key="5">
    <source>
        <dbReference type="ARBA" id="ARBA00023163"/>
    </source>
</evidence>
<keyword evidence="9" id="KW-1185">Reference proteome</keyword>
<keyword evidence="5" id="KW-0804">Transcription</keyword>
<evidence type="ECO:0000313" key="9">
    <source>
        <dbReference type="Proteomes" id="UP000655410"/>
    </source>
</evidence>
<dbReference type="SUPFAM" id="SSF88659">
    <property type="entry name" value="Sigma3 and sigma4 domains of RNA polymerase sigma factors"/>
    <property type="match status" value="1"/>
</dbReference>
<evidence type="ECO:0000256" key="1">
    <source>
        <dbReference type="ARBA" id="ARBA00010641"/>
    </source>
</evidence>
<name>A0ABQ2N797_9ACTN</name>
<dbReference type="InterPro" id="IPR007627">
    <property type="entry name" value="RNA_pol_sigma70_r2"/>
</dbReference>
<dbReference type="SUPFAM" id="SSF88946">
    <property type="entry name" value="Sigma2 domain of RNA polymerase sigma factors"/>
    <property type="match status" value="1"/>
</dbReference>
<keyword evidence="2" id="KW-0805">Transcription regulation</keyword>
<feature type="domain" description="RNA polymerase sigma-70 region 2" evidence="6">
    <location>
        <begin position="10"/>
        <end position="75"/>
    </location>
</feature>
<gene>
    <name evidence="8" type="ORF">GCM10011584_11290</name>
</gene>
<dbReference type="InterPro" id="IPR036388">
    <property type="entry name" value="WH-like_DNA-bd_sf"/>
</dbReference>
<reference evidence="9" key="1">
    <citation type="journal article" date="2019" name="Int. J. Syst. Evol. Microbiol.">
        <title>The Global Catalogue of Microorganisms (GCM) 10K type strain sequencing project: providing services to taxonomists for standard genome sequencing and annotation.</title>
        <authorList>
            <consortium name="The Broad Institute Genomics Platform"/>
            <consortium name="The Broad Institute Genome Sequencing Center for Infectious Disease"/>
            <person name="Wu L."/>
            <person name="Ma J."/>
        </authorList>
    </citation>
    <scope>NUCLEOTIDE SEQUENCE [LARGE SCALE GENOMIC DNA]</scope>
    <source>
        <strain evidence="9">CGMCC 4.7371</strain>
    </source>
</reference>
<dbReference type="InterPro" id="IPR039425">
    <property type="entry name" value="RNA_pol_sigma-70-like"/>
</dbReference>
<keyword evidence="3" id="KW-0731">Sigma factor</keyword>
<evidence type="ECO:0000313" key="8">
    <source>
        <dbReference type="EMBL" id="GGO87215.1"/>
    </source>
</evidence>
<dbReference type="CDD" id="cd06171">
    <property type="entry name" value="Sigma70_r4"/>
    <property type="match status" value="1"/>
</dbReference>
<evidence type="ECO:0000259" key="7">
    <source>
        <dbReference type="Pfam" id="PF08281"/>
    </source>
</evidence>
<comment type="caution">
    <text evidence="8">The sequence shown here is derived from an EMBL/GenBank/DDBJ whole genome shotgun (WGS) entry which is preliminary data.</text>
</comment>
<keyword evidence="4" id="KW-0238">DNA-binding</keyword>
<dbReference type="InterPro" id="IPR014325">
    <property type="entry name" value="RNA_pol_sigma-E_actinobac"/>
</dbReference>
<comment type="similarity">
    <text evidence="1">Belongs to the sigma-70 factor family. ECF subfamily.</text>
</comment>
<proteinExistence type="inferred from homology"/>
<dbReference type="PANTHER" id="PTHR43133">
    <property type="entry name" value="RNA POLYMERASE ECF-TYPE SIGMA FACTO"/>
    <property type="match status" value="1"/>
</dbReference>
<dbReference type="InterPro" id="IPR014284">
    <property type="entry name" value="RNA_pol_sigma-70_dom"/>
</dbReference>
<dbReference type="InterPro" id="IPR013249">
    <property type="entry name" value="RNA_pol_sigma70_r4_t2"/>
</dbReference>
<feature type="domain" description="RNA polymerase sigma factor 70 region 4 type 2" evidence="7">
    <location>
        <begin position="100"/>
        <end position="152"/>
    </location>
</feature>
<evidence type="ECO:0000256" key="3">
    <source>
        <dbReference type="ARBA" id="ARBA00023082"/>
    </source>
</evidence>
<dbReference type="Pfam" id="PF08281">
    <property type="entry name" value="Sigma70_r4_2"/>
    <property type="match status" value="1"/>
</dbReference>
<accession>A0ABQ2N797</accession>
<dbReference type="Gene3D" id="1.10.10.10">
    <property type="entry name" value="Winged helix-like DNA-binding domain superfamily/Winged helix DNA-binding domain"/>
    <property type="match status" value="1"/>
</dbReference>
<dbReference type="Proteomes" id="UP000655410">
    <property type="component" value="Unassembled WGS sequence"/>
</dbReference>
<dbReference type="Gene3D" id="1.10.1740.10">
    <property type="match status" value="1"/>
</dbReference>
<dbReference type="PANTHER" id="PTHR43133:SF50">
    <property type="entry name" value="ECF RNA POLYMERASE SIGMA FACTOR SIGM"/>
    <property type="match status" value="1"/>
</dbReference>
<dbReference type="EMBL" id="BMNI01000002">
    <property type="protein sequence ID" value="GGO87215.1"/>
    <property type="molecule type" value="Genomic_DNA"/>
</dbReference>
<dbReference type="Pfam" id="PF04542">
    <property type="entry name" value="Sigma70_r2"/>
    <property type="match status" value="1"/>
</dbReference>
<organism evidence="8 9">
    <name type="scientific">Nocardioides phosphati</name>
    <dbReference type="NCBI Taxonomy" id="1867775"/>
    <lineage>
        <taxon>Bacteria</taxon>
        <taxon>Bacillati</taxon>
        <taxon>Actinomycetota</taxon>
        <taxon>Actinomycetes</taxon>
        <taxon>Propionibacteriales</taxon>
        <taxon>Nocardioidaceae</taxon>
        <taxon>Nocardioides</taxon>
    </lineage>
</organism>
<dbReference type="RefSeq" id="WP_188783036.1">
    <property type="nucleotide sequence ID" value="NZ_BMNI01000002.1"/>
</dbReference>